<dbReference type="GO" id="GO:0005524">
    <property type="term" value="F:ATP binding"/>
    <property type="evidence" value="ECO:0007669"/>
    <property type="project" value="UniProtKB-KW"/>
</dbReference>
<dbReference type="PROSITE" id="PS50893">
    <property type="entry name" value="ABC_TRANSPORTER_2"/>
    <property type="match status" value="1"/>
</dbReference>
<dbReference type="STRING" id="1122195.SAMN02745164_00302"/>
<dbReference type="InterPro" id="IPR003439">
    <property type="entry name" value="ABC_transporter-like_ATP-bd"/>
</dbReference>
<dbReference type="SMART" id="SM00382">
    <property type="entry name" value="AAA"/>
    <property type="match status" value="1"/>
</dbReference>
<gene>
    <name evidence="9" type="ORF">SAMN02745164_00302</name>
</gene>
<dbReference type="EMBL" id="FQUI01000003">
    <property type="protein sequence ID" value="SHE37284.1"/>
    <property type="molecule type" value="Genomic_DNA"/>
</dbReference>
<dbReference type="Gene3D" id="3.30.70.260">
    <property type="match status" value="1"/>
</dbReference>
<dbReference type="SUPFAM" id="SSF52540">
    <property type="entry name" value="P-loop containing nucleoside triphosphate hydrolases"/>
    <property type="match status" value="1"/>
</dbReference>
<dbReference type="PROSITE" id="PS00211">
    <property type="entry name" value="ABC_TRANSPORTER_1"/>
    <property type="match status" value="1"/>
</dbReference>
<dbReference type="GO" id="GO:0016887">
    <property type="term" value="F:ATP hydrolysis activity"/>
    <property type="evidence" value="ECO:0007669"/>
    <property type="project" value="InterPro"/>
</dbReference>
<evidence type="ECO:0000256" key="1">
    <source>
        <dbReference type="ARBA" id="ARBA00022448"/>
    </source>
</evidence>
<protein>
    <submittedName>
        <fullName evidence="9">D-methionine transport system ATP-binding protein</fullName>
    </submittedName>
</protein>
<evidence type="ECO:0000256" key="4">
    <source>
        <dbReference type="ARBA" id="ARBA00022840"/>
    </source>
</evidence>
<name>A0A1M4SYQ2_MARH1</name>
<keyword evidence="7" id="KW-0472">Membrane</keyword>
<dbReference type="Pfam" id="PF09383">
    <property type="entry name" value="NIL"/>
    <property type="match status" value="1"/>
</dbReference>
<dbReference type="InterPro" id="IPR027417">
    <property type="entry name" value="P-loop_NTPase"/>
</dbReference>
<proteinExistence type="predicted"/>
<dbReference type="SMART" id="SM00930">
    <property type="entry name" value="NIL"/>
    <property type="match status" value="1"/>
</dbReference>
<evidence type="ECO:0000256" key="7">
    <source>
        <dbReference type="ARBA" id="ARBA00023136"/>
    </source>
</evidence>
<keyword evidence="5" id="KW-1278">Translocase</keyword>
<dbReference type="SUPFAM" id="SSF55021">
    <property type="entry name" value="ACT-like"/>
    <property type="match status" value="1"/>
</dbReference>
<evidence type="ECO:0000256" key="2">
    <source>
        <dbReference type="ARBA" id="ARBA00022475"/>
    </source>
</evidence>
<dbReference type="InterPro" id="IPR003593">
    <property type="entry name" value="AAA+_ATPase"/>
</dbReference>
<dbReference type="InterPro" id="IPR045865">
    <property type="entry name" value="ACT-like_dom_sf"/>
</dbReference>
<dbReference type="PANTHER" id="PTHR43166">
    <property type="entry name" value="AMINO ACID IMPORT ATP-BINDING PROTEIN"/>
    <property type="match status" value="1"/>
</dbReference>
<keyword evidence="6" id="KW-0029">Amino-acid transport</keyword>
<evidence type="ECO:0000256" key="5">
    <source>
        <dbReference type="ARBA" id="ARBA00022967"/>
    </source>
</evidence>
<evidence type="ECO:0000256" key="6">
    <source>
        <dbReference type="ARBA" id="ARBA00022970"/>
    </source>
</evidence>
<evidence type="ECO:0000313" key="9">
    <source>
        <dbReference type="EMBL" id="SHE37284.1"/>
    </source>
</evidence>
<feature type="domain" description="ABC transporter" evidence="8">
    <location>
        <begin position="2"/>
        <end position="235"/>
    </location>
</feature>
<keyword evidence="2" id="KW-1003">Cell membrane</keyword>
<evidence type="ECO:0000256" key="3">
    <source>
        <dbReference type="ARBA" id="ARBA00022741"/>
    </source>
</evidence>
<dbReference type="Proteomes" id="UP000184334">
    <property type="component" value="Unassembled WGS sequence"/>
</dbReference>
<evidence type="ECO:0000313" key="10">
    <source>
        <dbReference type="Proteomes" id="UP000184334"/>
    </source>
</evidence>
<sequence length="324" mass="37450">MLEVKNLNLIYDGENHVLKNITFKLEKGEILGIIGLSGAGKSSLLRALNLLERPHGEILFDNINLTQLSRKDLRKFRKKIGVAFQHYNLLSRKTVFENISLPLILNKENEIEEKVSNIIKKVGLEHRKNAFPAHLSGGEKQRVSIARAIVSNPDILFLDEPTSALDPKTTEKILELILKINQDMKISTIIVTHEMDVIKRICDKILYLKNGSVHYFGEVYRFFSEFEKELNEEFYKDINYDYSKLKFKNGEIIKVIFYGENVGKPILNEISKKYDITFNILYGKIEDFKNAPFGKLIIEIEGEKTNEFINELKKHVYALEVLML</sequence>
<dbReference type="Pfam" id="PF00005">
    <property type="entry name" value="ABC_tran"/>
    <property type="match status" value="1"/>
</dbReference>
<accession>A0A1M4SYQ2</accession>
<dbReference type="PANTHER" id="PTHR43166:SF30">
    <property type="entry name" value="METHIONINE IMPORT ATP-BINDING PROTEIN METN"/>
    <property type="match status" value="1"/>
</dbReference>
<dbReference type="InterPro" id="IPR018449">
    <property type="entry name" value="NIL_domain"/>
</dbReference>
<dbReference type="AlphaFoldDB" id="A0A1M4SYQ2"/>
<keyword evidence="10" id="KW-1185">Reference proteome</keyword>
<keyword evidence="4 9" id="KW-0067">ATP-binding</keyword>
<evidence type="ECO:0000259" key="8">
    <source>
        <dbReference type="PROSITE" id="PS50893"/>
    </source>
</evidence>
<dbReference type="GO" id="GO:0006865">
    <property type="term" value="P:amino acid transport"/>
    <property type="evidence" value="ECO:0007669"/>
    <property type="project" value="UniProtKB-KW"/>
</dbReference>
<keyword evidence="3" id="KW-0547">Nucleotide-binding</keyword>
<reference evidence="9" key="1">
    <citation type="submission" date="2016-11" db="EMBL/GenBank/DDBJ databases">
        <authorList>
            <person name="Varghese N."/>
            <person name="Submissions S."/>
        </authorList>
    </citation>
    <scope>NUCLEOTIDE SEQUENCE [LARGE SCALE GENOMIC DNA]</scope>
    <source>
        <strain evidence="9">DSM 16785</strain>
    </source>
</reference>
<keyword evidence="1" id="KW-0813">Transport</keyword>
<dbReference type="InterPro" id="IPR017871">
    <property type="entry name" value="ABC_transporter-like_CS"/>
</dbReference>
<dbReference type="Gene3D" id="3.40.50.300">
    <property type="entry name" value="P-loop containing nucleotide triphosphate hydrolases"/>
    <property type="match status" value="1"/>
</dbReference>
<comment type="caution">
    <text evidence="9">The sequence shown here is derived from an EMBL/GenBank/DDBJ whole genome shotgun (WGS) entry which is preliminary data.</text>
</comment>
<dbReference type="InterPro" id="IPR050086">
    <property type="entry name" value="MetN_ABC_transporter-like"/>
</dbReference>
<organism evidence="9 10">
    <name type="scientific">Marinitoga hydrogenitolerans (strain DSM 16785 / JCM 12826 / AT1271)</name>
    <dbReference type="NCBI Taxonomy" id="1122195"/>
    <lineage>
        <taxon>Bacteria</taxon>
        <taxon>Thermotogati</taxon>
        <taxon>Thermotogota</taxon>
        <taxon>Thermotogae</taxon>
        <taxon>Petrotogales</taxon>
        <taxon>Petrotogaceae</taxon>
        <taxon>Marinitoga</taxon>
    </lineage>
</organism>
<dbReference type="OrthoDB" id="9802264at2"/>